<evidence type="ECO:0000256" key="1">
    <source>
        <dbReference type="SAM" id="MobiDB-lite"/>
    </source>
</evidence>
<reference evidence="2 3" key="1">
    <citation type="journal article" date="2016" name="Proc. Natl. Acad. Sci. U.S.A.">
        <title>Comparative genomics of biotechnologically important yeasts.</title>
        <authorList>
            <person name="Riley R."/>
            <person name="Haridas S."/>
            <person name="Wolfe K.H."/>
            <person name="Lopes M.R."/>
            <person name="Hittinger C.T."/>
            <person name="Goeker M."/>
            <person name="Salamov A.A."/>
            <person name="Wisecaver J.H."/>
            <person name="Long T.M."/>
            <person name="Calvey C.H."/>
            <person name="Aerts A.L."/>
            <person name="Barry K.W."/>
            <person name="Choi C."/>
            <person name="Clum A."/>
            <person name="Coughlan A.Y."/>
            <person name="Deshpande S."/>
            <person name="Douglass A.P."/>
            <person name="Hanson S.J."/>
            <person name="Klenk H.-P."/>
            <person name="LaButti K.M."/>
            <person name="Lapidus A."/>
            <person name="Lindquist E.A."/>
            <person name="Lipzen A.M."/>
            <person name="Meier-Kolthoff J.P."/>
            <person name="Ohm R.A."/>
            <person name="Otillar R.P."/>
            <person name="Pangilinan J.L."/>
            <person name="Peng Y."/>
            <person name="Rokas A."/>
            <person name="Rosa C.A."/>
            <person name="Scheuner C."/>
            <person name="Sibirny A.A."/>
            <person name="Slot J.C."/>
            <person name="Stielow J.B."/>
            <person name="Sun H."/>
            <person name="Kurtzman C.P."/>
            <person name="Blackwell M."/>
            <person name="Grigoriev I.V."/>
            <person name="Jeffries T.W."/>
        </authorList>
    </citation>
    <scope>NUCLEOTIDE SEQUENCE [LARGE SCALE GENOMIC DNA]</scope>
    <source>
        <strain evidence="2 3">DSM 6958</strain>
    </source>
</reference>
<gene>
    <name evidence="2" type="ORF">NADFUDRAFT_42109</name>
</gene>
<dbReference type="Proteomes" id="UP000095009">
    <property type="component" value="Unassembled WGS sequence"/>
</dbReference>
<feature type="region of interest" description="Disordered" evidence="1">
    <location>
        <begin position="243"/>
        <end position="262"/>
    </location>
</feature>
<accession>A0A1E3PMS2</accession>
<name>A0A1E3PMS2_9ASCO</name>
<dbReference type="AlphaFoldDB" id="A0A1E3PMS2"/>
<organism evidence="2 3">
    <name type="scientific">Nadsonia fulvescens var. elongata DSM 6958</name>
    <dbReference type="NCBI Taxonomy" id="857566"/>
    <lineage>
        <taxon>Eukaryota</taxon>
        <taxon>Fungi</taxon>
        <taxon>Dikarya</taxon>
        <taxon>Ascomycota</taxon>
        <taxon>Saccharomycotina</taxon>
        <taxon>Dipodascomycetes</taxon>
        <taxon>Dipodascales</taxon>
        <taxon>Dipodascales incertae sedis</taxon>
        <taxon>Nadsonia</taxon>
    </lineage>
</organism>
<protein>
    <submittedName>
        <fullName evidence="2">Uncharacterized protein</fullName>
    </submittedName>
</protein>
<evidence type="ECO:0000313" key="2">
    <source>
        <dbReference type="EMBL" id="ODQ66127.1"/>
    </source>
</evidence>
<keyword evidence="3" id="KW-1185">Reference proteome</keyword>
<feature type="compositionally biased region" description="Low complexity" evidence="1">
    <location>
        <begin position="247"/>
        <end position="258"/>
    </location>
</feature>
<dbReference type="OrthoDB" id="4093447at2759"/>
<sequence>MTYKRANLTISVDEISHPQPPTDTPANTDTAGNPQTPLYTNQDPFANTLLYGNHSKHKNMPFNLELLANQTQLSSDRNSISRTDSTPSINPAFQVETPLTPTFATLNYPPLGVASNLSTTSLSSLMSLDGPPSALNQELDSDMDMYWKPAHDEILLSVFYSIRDDPTTAPWAGAVPPSGIVGKVARECVKHGTSLQQNHQQSFDKNAGFYDAEPFIWNHSMSGCRKRLIKLCNNSAKPNRYKGLTPNYNFTNNPNNKLNHGKIRRGSNVCTADLDVPHAGNGSIVSNGIIPGGGISMNRSFSASSCSSITSSIPDTPTLTGFGNASFVNRNFSGLSLAANGISATNKNSGANAEDFNSLDKGLLASPGLHDSTYNGINNIENWLITNSDKVGGSSPGTQTGILTEGDSVSDYFNDEFVLVPPPSLRSHSIHLLGDKQNPNNSKINNHKSTDRIEKYDATTPPPPSTFGDISSPNLALSSLSLEENNHNNTNKDCDTGTHYTPPPVILHHKSVKDGVSKEGESLKSNSPTARRQYNGHYTIYYNNSTTNSEADLEKTQKPVLAQLAVPLAPPAPIPMSNRTKNSGNLSFSPVNSKHPHLPLGVGGFIFDDRSLKSPFSEIHPDSNFSQPPASPLNTAMAVTTTSATGTTMAALSALNGEIDLGNTPANIGGNTNSSNNTEANIMNWRKRESLRLKRGLA</sequence>
<feature type="region of interest" description="Disordered" evidence="1">
    <location>
        <begin position="1"/>
        <end position="35"/>
    </location>
</feature>
<feature type="region of interest" description="Disordered" evidence="1">
    <location>
        <begin position="431"/>
        <end position="473"/>
    </location>
</feature>
<proteinExistence type="predicted"/>
<feature type="compositionally biased region" description="Basic and acidic residues" evidence="1">
    <location>
        <begin position="448"/>
        <end position="457"/>
    </location>
</feature>
<evidence type="ECO:0000313" key="3">
    <source>
        <dbReference type="Proteomes" id="UP000095009"/>
    </source>
</evidence>
<dbReference type="EMBL" id="KV454409">
    <property type="protein sequence ID" value="ODQ66127.1"/>
    <property type="molecule type" value="Genomic_DNA"/>
</dbReference>